<dbReference type="EMBL" id="CP109135">
    <property type="protein sequence ID" value="WSD20725.1"/>
    <property type="molecule type" value="Genomic_DNA"/>
</dbReference>
<dbReference type="InterPro" id="IPR000843">
    <property type="entry name" value="HTH_LacI"/>
</dbReference>
<gene>
    <name evidence="6" type="ORF">OHB35_49925</name>
</gene>
<proteinExistence type="predicted"/>
<dbReference type="RefSeq" id="WP_326762358.1">
    <property type="nucleotide sequence ID" value="NZ_CP109135.1"/>
</dbReference>
<accession>A0ABZ1HU48</accession>
<evidence type="ECO:0000256" key="4">
    <source>
        <dbReference type="SAM" id="MobiDB-lite"/>
    </source>
</evidence>
<dbReference type="Gene3D" id="1.10.260.40">
    <property type="entry name" value="lambda repressor-like DNA-binding domains"/>
    <property type="match status" value="1"/>
</dbReference>
<name>A0ABZ1HU48_STRPH</name>
<dbReference type="PANTHER" id="PTHR30146">
    <property type="entry name" value="LACI-RELATED TRANSCRIPTIONAL REPRESSOR"/>
    <property type="match status" value="1"/>
</dbReference>
<dbReference type="SMART" id="SM00354">
    <property type="entry name" value="HTH_LACI"/>
    <property type="match status" value="1"/>
</dbReference>
<reference evidence="6 7" key="1">
    <citation type="submission" date="2022-10" db="EMBL/GenBank/DDBJ databases">
        <title>The complete genomes of actinobacterial strains from the NBC collection.</title>
        <authorList>
            <person name="Joergensen T.S."/>
            <person name="Alvarez Arevalo M."/>
            <person name="Sterndorff E.B."/>
            <person name="Faurdal D."/>
            <person name="Vuksanovic O."/>
            <person name="Mourched A.-S."/>
            <person name="Charusanti P."/>
            <person name="Shaw S."/>
            <person name="Blin K."/>
            <person name="Weber T."/>
        </authorList>
    </citation>
    <scope>NUCLEOTIDE SEQUENCE [LARGE SCALE GENOMIC DNA]</scope>
    <source>
        <strain evidence="6 7">NBC 01752</strain>
    </source>
</reference>
<keyword evidence="1" id="KW-0805">Transcription regulation</keyword>
<evidence type="ECO:0000256" key="3">
    <source>
        <dbReference type="ARBA" id="ARBA00023163"/>
    </source>
</evidence>
<dbReference type="InterPro" id="IPR010982">
    <property type="entry name" value="Lambda_DNA-bd_dom_sf"/>
</dbReference>
<evidence type="ECO:0000256" key="1">
    <source>
        <dbReference type="ARBA" id="ARBA00023015"/>
    </source>
</evidence>
<feature type="compositionally biased region" description="Low complexity" evidence="4">
    <location>
        <begin position="28"/>
        <end position="39"/>
    </location>
</feature>
<sequence>MTENPRTSAEPDPPGDRMPKKSELPGTASASVMASASVAKKGARQRRVTITDVGTAAGVSTSTVSRVLNGTARVDPELARRVQDAVAELGYRPNAAAQGLARGEAGAIGVLVPDLSNPYFPDVLKSVSAVARSNGRRVMVMESDEDATSEHELAEDLMRCCDGVLLCSPRMNRAELVDLSLRGHPVVLVNRIVPGLSLPSVSVDFYGGMTLVCGHLTQLGHRRVAYLSGPEASWANAERIRAFDAAAAFGVDVTVIPCGHTARHGYAAADAVRDSGVTAVVAYNDLVALGAVTALEESGLRVPEDMSVIGCDDISLDDLPSSRRLTTASLARDELGRQAAQTLEALMAANGDTEPRVIPMELRVRHTSAPPAVPAH</sequence>
<dbReference type="PANTHER" id="PTHR30146:SF138">
    <property type="entry name" value="TRANSCRIPTIONAL REGULATORY PROTEIN"/>
    <property type="match status" value="1"/>
</dbReference>
<dbReference type="Proteomes" id="UP001340816">
    <property type="component" value="Chromosome"/>
</dbReference>
<keyword evidence="3" id="KW-0804">Transcription</keyword>
<dbReference type="SUPFAM" id="SSF53822">
    <property type="entry name" value="Periplasmic binding protein-like I"/>
    <property type="match status" value="1"/>
</dbReference>
<organism evidence="6 7">
    <name type="scientific">Streptomyces phaeochromogenes</name>
    <dbReference type="NCBI Taxonomy" id="1923"/>
    <lineage>
        <taxon>Bacteria</taxon>
        <taxon>Bacillati</taxon>
        <taxon>Actinomycetota</taxon>
        <taxon>Actinomycetes</taxon>
        <taxon>Kitasatosporales</taxon>
        <taxon>Streptomycetaceae</taxon>
        <taxon>Streptomyces</taxon>
        <taxon>Streptomyces phaeochromogenes group</taxon>
    </lineage>
</organism>
<dbReference type="PROSITE" id="PS50932">
    <property type="entry name" value="HTH_LACI_2"/>
    <property type="match status" value="1"/>
</dbReference>
<feature type="region of interest" description="Disordered" evidence="4">
    <location>
        <begin position="1"/>
        <end position="45"/>
    </location>
</feature>
<dbReference type="CDD" id="cd01392">
    <property type="entry name" value="HTH_LacI"/>
    <property type="match status" value="1"/>
</dbReference>
<evidence type="ECO:0000256" key="2">
    <source>
        <dbReference type="ARBA" id="ARBA00023125"/>
    </source>
</evidence>
<dbReference type="InterPro" id="IPR001761">
    <property type="entry name" value="Peripla_BP/Lac1_sug-bd_dom"/>
</dbReference>
<feature type="compositionally biased region" description="Basic and acidic residues" evidence="4">
    <location>
        <begin position="14"/>
        <end position="23"/>
    </location>
</feature>
<dbReference type="Gene3D" id="3.40.50.2300">
    <property type="match status" value="2"/>
</dbReference>
<keyword evidence="7" id="KW-1185">Reference proteome</keyword>
<evidence type="ECO:0000313" key="6">
    <source>
        <dbReference type="EMBL" id="WSD20725.1"/>
    </source>
</evidence>
<protein>
    <submittedName>
        <fullName evidence="6">LacI family transcriptional regulator</fullName>
    </submittedName>
</protein>
<dbReference type="InterPro" id="IPR028082">
    <property type="entry name" value="Peripla_BP_I"/>
</dbReference>
<dbReference type="Pfam" id="PF00532">
    <property type="entry name" value="Peripla_BP_1"/>
    <property type="match status" value="1"/>
</dbReference>
<dbReference type="PRINTS" id="PR00036">
    <property type="entry name" value="HTHLACI"/>
</dbReference>
<dbReference type="Pfam" id="PF00356">
    <property type="entry name" value="LacI"/>
    <property type="match status" value="1"/>
</dbReference>
<dbReference type="CDD" id="cd06267">
    <property type="entry name" value="PBP1_LacI_sugar_binding-like"/>
    <property type="match status" value="1"/>
</dbReference>
<evidence type="ECO:0000259" key="5">
    <source>
        <dbReference type="PROSITE" id="PS50932"/>
    </source>
</evidence>
<dbReference type="SUPFAM" id="SSF47413">
    <property type="entry name" value="lambda repressor-like DNA-binding domains"/>
    <property type="match status" value="1"/>
</dbReference>
<evidence type="ECO:0000313" key="7">
    <source>
        <dbReference type="Proteomes" id="UP001340816"/>
    </source>
</evidence>
<keyword evidence="2" id="KW-0238">DNA-binding</keyword>
<feature type="domain" description="HTH lacI-type" evidence="5">
    <location>
        <begin position="48"/>
        <end position="102"/>
    </location>
</feature>